<reference evidence="2" key="1">
    <citation type="journal article" date="2020" name="Fungal Divers.">
        <title>Resolving the Mortierellaceae phylogeny through synthesis of multi-gene phylogenetics and phylogenomics.</title>
        <authorList>
            <person name="Vandepol N."/>
            <person name="Liber J."/>
            <person name="Desiro A."/>
            <person name="Na H."/>
            <person name="Kennedy M."/>
            <person name="Barry K."/>
            <person name="Grigoriev I.V."/>
            <person name="Miller A.N."/>
            <person name="O'Donnell K."/>
            <person name="Stajich J.E."/>
            <person name="Bonito G."/>
        </authorList>
    </citation>
    <scope>NUCLEOTIDE SEQUENCE</scope>
    <source>
        <strain evidence="2">CK1249</strain>
    </source>
</reference>
<dbReference type="Proteomes" id="UP000738359">
    <property type="component" value="Unassembled WGS sequence"/>
</dbReference>
<evidence type="ECO:0000313" key="3">
    <source>
        <dbReference type="Proteomes" id="UP000738359"/>
    </source>
</evidence>
<comment type="caution">
    <text evidence="2">The sequence shown here is derived from an EMBL/GenBank/DDBJ whole genome shotgun (WGS) entry which is preliminary data.</text>
</comment>
<feature type="compositionally biased region" description="Basic residues" evidence="1">
    <location>
        <begin position="128"/>
        <end position="150"/>
    </location>
</feature>
<gene>
    <name evidence="2" type="ORF">BGZ70_002458</name>
</gene>
<feature type="compositionally biased region" description="Low complexity" evidence="1">
    <location>
        <begin position="21"/>
        <end position="35"/>
    </location>
</feature>
<protein>
    <submittedName>
        <fullName evidence="2">Uncharacterized protein</fullName>
    </submittedName>
</protein>
<feature type="compositionally biased region" description="Polar residues" evidence="1">
    <location>
        <begin position="444"/>
        <end position="466"/>
    </location>
</feature>
<feature type="compositionally biased region" description="Polar residues" evidence="1">
    <location>
        <begin position="8"/>
        <end position="20"/>
    </location>
</feature>
<feature type="region of interest" description="Disordered" evidence="1">
    <location>
        <begin position="263"/>
        <end position="324"/>
    </location>
</feature>
<feature type="region of interest" description="Disordered" evidence="1">
    <location>
        <begin position="416"/>
        <end position="507"/>
    </location>
</feature>
<keyword evidence="3" id="KW-1185">Reference proteome</keyword>
<organism evidence="2 3">
    <name type="scientific">Mortierella alpina</name>
    <name type="common">Oleaginous fungus</name>
    <name type="synonym">Mortierella renispora</name>
    <dbReference type="NCBI Taxonomy" id="64518"/>
    <lineage>
        <taxon>Eukaryota</taxon>
        <taxon>Fungi</taxon>
        <taxon>Fungi incertae sedis</taxon>
        <taxon>Mucoromycota</taxon>
        <taxon>Mortierellomycotina</taxon>
        <taxon>Mortierellomycetes</taxon>
        <taxon>Mortierellales</taxon>
        <taxon>Mortierellaceae</taxon>
        <taxon>Mortierella</taxon>
    </lineage>
</organism>
<dbReference type="EMBL" id="JAAAHY010000016">
    <property type="protein sequence ID" value="KAF9968554.1"/>
    <property type="molecule type" value="Genomic_DNA"/>
</dbReference>
<proteinExistence type="predicted"/>
<name>A0A9P6M6K5_MORAP</name>
<evidence type="ECO:0000256" key="1">
    <source>
        <dbReference type="SAM" id="MobiDB-lite"/>
    </source>
</evidence>
<sequence>MAPPFTASLHTAPSLSQTHEQQPLPQQEQQLQYQKLQRPLLQQEQHMPLDQEGIVQPQPGLQHLQQLLEHKDEAKDLAIPTDITIKTDVDPHDETTTTTTIVHLPFQIAQQCPPPKVISWMKSHRAARPKHAAQHNSHHQHPHHHHHSSRHAPTNRVERLLPFLRKRKSSVDHAKKGNSAVTVFSIQVTVLGRVLVPPNSTDLFSTLDQEQPRSLKPEDLAPTKTISAQINRSETTSYVIHRTFEDFQRLSEGVLCLQRALHAHHSSHQQHQSHDDPRHHGDHILRHQQEPSTASSTESGTVLDPAASSTIAQTTAASIPPHEGPALTALRVRHPRPNLYQSFLRQFGFSTAKANQRAFDASSTTHGFHEEGAFERVLELNQYLEDVWYWLLPENVPPELDLSVVHDIMQWLKPSSLGTHADGRQMRDRLDPSQEQPRPDTSIMRRNQAQPKTVSMEPESSVSTAVSVVPNAHLPTPKASSETPRPTELLPSVSKRRPRQGTATDSTTAALKVKRRISFSHVLKSLSFNTSDTPLRSRPHHARQSFHESAAGRAKTVSASMPTSPTLKDSFGGDEIYIWSTVTTKNMVGARPTVISSPVISASSST</sequence>
<feature type="compositionally biased region" description="Basic and acidic residues" evidence="1">
    <location>
        <begin position="272"/>
        <end position="289"/>
    </location>
</feature>
<accession>A0A9P6M6K5</accession>
<dbReference type="AlphaFoldDB" id="A0A9P6M6K5"/>
<feature type="region of interest" description="Disordered" evidence="1">
    <location>
        <begin position="128"/>
        <end position="155"/>
    </location>
</feature>
<feature type="compositionally biased region" description="Basic and acidic residues" evidence="1">
    <location>
        <begin position="421"/>
        <end position="432"/>
    </location>
</feature>
<feature type="region of interest" description="Disordered" evidence="1">
    <location>
        <begin position="1"/>
        <end position="35"/>
    </location>
</feature>
<feature type="compositionally biased region" description="Low complexity" evidence="1">
    <location>
        <begin position="305"/>
        <end position="321"/>
    </location>
</feature>
<dbReference type="OrthoDB" id="2437688at2759"/>
<feature type="compositionally biased region" description="Polar residues" evidence="1">
    <location>
        <begin position="290"/>
        <end position="300"/>
    </location>
</feature>
<evidence type="ECO:0000313" key="2">
    <source>
        <dbReference type="EMBL" id="KAF9968554.1"/>
    </source>
</evidence>